<evidence type="ECO:0000313" key="2">
    <source>
        <dbReference type="Proteomes" id="UP000001304"/>
    </source>
</evidence>
<dbReference type="Proteomes" id="UP000001304">
    <property type="component" value="Chromosome"/>
</dbReference>
<proteinExistence type="predicted"/>
<reference evidence="1 2" key="1">
    <citation type="journal article" date="2010" name="Stand. Genomic Sci.">
        <title>Complete genome sequence of Ignisphaera aggregans type strain (AQ1.S1).</title>
        <authorList>
            <person name="Goker M."/>
            <person name="Held B."/>
            <person name="Lapidus A."/>
            <person name="Nolan M."/>
            <person name="Spring S."/>
            <person name="Yasawong M."/>
            <person name="Lucas S."/>
            <person name="Glavina Del Rio T."/>
            <person name="Tice H."/>
            <person name="Cheng J.F."/>
            <person name="Goodwin L."/>
            <person name="Tapia R."/>
            <person name="Pitluck S."/>
            <person name="Liolios K."/>
            <person name="Ivanova N."/>
            <person name="Mavromatis K."/>
            <person name="Mikhailova N."/>
            <person name="Pati A."/>
            <person name="Chen A."/>
            <person name="Palaniappan K."/>
            <person name="Brambilla E."/>
            <person name="Land M."/>
            <person name="Hauser L."/>
            <person name="Chang Y.J."/>
            <person name="Jeffries C.D."/>
            <person name="Brettin T."/>
            <person name="Detter J.C."/>
            <person name="Han C."/>
            <person name="Rohde M."/>
            <person name="Sikorski J."/>
            <person name="Woyke T."/>
            <person name="Bristow J."/>
            <person name="Eisen J.A."/>
            <person name="Markowitz V."/>
            <person name="Hugenholtz P."/>
            <person name="Kyrpides N.C."/>
            <person name="Klenk H.P."/>
        </authorList>
    </citation>
    <scope>NUCLEOTIDE SEQUENCE [LARGE SCALE GENOMIC DNA]</scope>
    <source>
        <strain evidence="2">DSM 17230 / JCM 13409 / AQ1.S1</strain>
    </source>
</reference>
<protein>
    <submittedName>
        <fullName evidence="1">Uncharacterized protein</fullName>
    </submittedName>
</protein>
<name>E0SSV1_IGNAA</name>
<dbReference type="HOGENOM" id="CLU_3113024_0_0_2"/>
<keyword evidence="2" id="KW-1185">Reference proteome</keyword>
<dbReference type="EMBL" id="CP002098">
    <property type="protein sequence ID" value="ADM27501.1"/>
    <property type="molecule type" value="Genomic_DNA"/>
</dbReference>
<organism evidence="1 2">
    <name type="scientific">Ignisphaera aggregans (strain DSM 17230 / JCM 13409 / AQ1.S1)</name>
    <dbReference type="NCBI Taxonomy" id="583356"/>
    <lineage>
        <taxon>Archaea</taxon>
        <taxon>Thermoproteota</taxon>
        <taxon>Thermoprotei</taxon>
        <taxon>Desulfurococcales</taxon>
        <taxon>Desulfurococcaceae</taxon>
        <taxon>Ignisphaera</taxon>
    </lineage>
</organism>
<dbReference type="AlphaFoldDB" id="E0SSV1"/>
<dbReference type="BioCyc" id="IAGG583356:GHAH-667-MONOMER"/>
<accession>E0SSV1</accession>
<dbReference type="KEGG" id="iag:Igag_0670"/>
<evidence type="ECO:0000313" key="1">
    <source>
        <dbReference type="EMBL" id="ADM27501.1"/>
    </source>
</evidence>
<sequence>MVDTILFKLIENLVNELRYVSTIDWYLIKLSSLVLKLKDLCNRNSIMHSK</sequence>
<gene>
    <name evidence="1" type="ordered locus">Igag_0670</name>
</gene>